<comment type="caution">
    <text evidence="2">The sequence shown here is derived from an EMBL/GenBank/DDBJ whole genome shotgun (WGS) entry which is preliminary data.</text>
</comment>
<feature type="transmembrane region" description="Helical" evidence="1">
    <location>
        <begin position="45"/>
        <end position="67"/>
    </location>
</feature>
<organism evidence="2 3">
    <name type="scientific">Serpens gallinarum</name>
    <dbReference type="NCBI Taxonomy" id="2763075"/>
    <lineage>
        <taxon>Bacteria</taxon>
        <taxon>Pseudomonadati</taxon>
        <taxon>Pseudomonadota</taxon>
        <taxon>Gammaproteobacteria</taxon>
        <taxon>Pseudomonadales</taxon>
        <taxon>Pseudomonadaceae</taxon>
        <taxon>Pseudomonas</taxon>
    </lineage>
</organism>
<reference evidence="2 3" key="1">
    <citation type="submission" date="2020-08" db="EMBL/GenBank/DDBJ databases">
        <title>A Genomic Blueprint of the Chicken Gut Microbiome.</title>
        <authorList>
            <person name="Gilroy R."/>
            <person name="Ravi A."/>
            <person name="Getino M."/>
            <person name="Pursley I."/>
            <person name="Horton D.L."/>
            <person name="Alikhan N.-F."/>
            <person name="Baker D."/>
            <person name="Gharbi K."/>
            <person name="Hall N."/>
            <person name="Watson M."/>
            <person name="Adriaenssens E.M."/>
            <person name="Foster-Nyarko E."/>
            <person name="Jarju S."/>
            <person name="Secka A."/>
            <person name="Antonio M."/>
            <person name="Oren A."/>
            <person name="Chaudhuri R."/>
            <person name="La Ragione R.M."/>
            <person name="Hildebrand F."/>
            <person name="Pallen M.J."/>
        </authorList>
    </citation>
    <scope>NUCLEOTIDE SEQUENCE [LARGE SCALE GENOMIC DNA]</scope>
    <source>
        <strain evidence="2 3">Sa2CUA2</strain>
    </source>
</reference>
<keyword evidence="1" id="KW-1133">Transmembrane helix</keyword>
<keyword evidence="1" id="KW-0472">Membrane</keyword>
<sequence length="105" mass="11979">MKLSRLAMLSLNRPLREVFWLYGAVPSNLFWASILFLFQRGASLGTLVLLFAALMIYTTWILIQIWLCADNVKNPLFGVMARFLTTAWAINTLLLSTSLLLQRLT</sequence>
<protein>
    <submittedName>
        <fullName evidence="2">Uncharacterized protein</fullName>
    </submittedName>
</protein>
<keyword evidence="1" id="KW-0812">Transmembrane</keyword>
<feature type="transmembrane region" description="Helical" evidence="1">
    <location>
        <begin position="20"/>
        <end position="38"/>
    </location>
</feature>
<dbReference type="Proteomes" id="UP000611945">
    <property type="component" value="Unassembled WGS sequence"/>
</dbReference>
<dbReference type="EMBL" id="JACSQG010000001">
    <property type="protein sequence ID" value="MBD7976013.1"/>
    <property type="molecule type" value="Genomic_DNA"/>
</dbReference>
<accession>A0ABR8TJR1</accession>
<feature type="transmembrane region" description="Helical" evidence="1">
    <location>
        <begin position="79"/>
        <end position="101"/>
    </location>
</feature>
<gene>
    <name evidence="2" type="ORF">H9642_02285</name>
</gene>
<name>A0ABR8TJR1_9PSED</name>
<evidence type="ECO:0000313" key="3">
    <source>
        <dbReference type="Proteomes" id="UP000611945"/>
    </source>
</evidence>
<keyword evidence="3" id="KW-1185">Reference proteome</keyword>
<evidence type="ECO:0000313" key="2">
    <source>
        <dbReference type="EMBL" id="MBD7976013.1"/>
    </source>
</evidence>
<dbReference type="RefSeq" id="WP_251834789.1">
    <property type="nucleotide sequence ID" value="NZ_JACSQG010000001.1"/>
</dbReference>
<evidence type="ECO:0000256" key="1">
    <source>
        <dbReference type="SAM" id="Phobius"/>
    </source>
</evidence>
<proteinExistence type="predicted"/>